<dbReference type="InterPro" id="IPR000182">
    <property type="entry name" value="GNAT_dom"/>
</dbReference>
<name>A0A8E2IDF3_9BACI</name>
<dbReference type="EMBL" id="MTLA01000056">
    <property type="protein sequence ID" value="OOP69373.1"/>
    <property type="molecule type" value="Genomic_DNA"/>
</dbReference>
<keyword evidence="3" id="KW-1185">Reference proteome</keyword>
<dbReference type="SUPFAM" id="SSF55729">
    <property type="entry name" value="Acyl-CoA N-acyltransferases (Nat)"/>
    <property type="match status" value="1"/>
</dbReference>
<dbReference type="AlphaFoldDB" id="A0A8E2IDF3"/>
<gene>
    <name evidence="2" type="ORF">BWZ43_05530</name>
</gene>
<evidence type="ECO:0000259" key="1">
    <source>
        <dbReference type="PROSITE" id="PS51186"/>
    </source>
</evidence>
<dbReference type="RefSeq" id="WP_169846878.1">
    <property type="nucleotide sequence ID" value="NZ_CP065424.1"/>
</dbReference>
<protein>
    <recommendedName>
        <fullName evidence="1">N-acetyltransferase domain-containing protein</fullName>
    </recommendedName>
</protein>
<dbReference type="InterPro" id="IPR042573">
    <property type="entry name" value="GNAT_acetyltra_N"/>
</dbReference>
<dbReference type="Gene3D" id="3.40.630.30">
    <property type="match status" value="1"/>
</dbReference>
<organism evidence="2 3">
    <name type="scientific">Heyndrickxia oleronia</name>
    <dbReference type="NCBI Taxonomy" id="38875"/>
    <lineage>
        <taxon>Bacteria</taxon>
        <taxon>Bacillati</taxon>
        <taxon>Bacillota</taxon>
        <taxon>Bacilli</taxon>
        <taxon>Bacillales</taxon>
        <taxon>Bacillaceae</taxon>
        <taxon>Heyndrickxia</taxon>
    </lineage>
</organism>
<dbReference type="PROSITE" id="PS51186">
    <property type="entry name" value="GNAT"/>
    <property type="match status" value="1"/>
</dbReference>
<proteinExistence type="predicted"/>
<dbReference type="CDD" id="cd04301">
    <property type="entry name" value="NAT_SF"/>
    <property type="match status" value="1"/>
</dbReference>
<dbReference type="Gene3D" id="3.40.630.110">
    <property type="entry name" value="GNAT acetyltransferase-like"/>
    <property type="match status" value="1"/>
</dbReference>
<reference evidence="2 3" key="1">
    <citation type="submission" date="2017-01" db="EMBL/GenBank/DDBJ databases">
        <title>Draft genome sequence of Bacillus oleronius.</title>
        <authorList>
            <person name="Allam M."/>
        </authorList>
    </citation>
    <scope>NUCLEOTIDE SEQUENCE [LARGE SCALE GENOMIC DNA]</scope>
    <source>
        <strain evidence="2 3">DSM 9356</strain>
    </source>
</reference>
<feature type="domain" description="N-acetyltransferase" evidence="1">
    <location>
        <begin position="148"/>
        <end position="273"/>
    </location>
</feature>
<accession>A0A8E2IDF3</accession>
<dbReference type="GO" id="GO:0016747">
    <property type="term" value="F:acyltransferase activity, transferring groups other than amino-acyl groups"/>
    <property type="evidence" value="ECO:0007669"/>
    <property type="project" value="InterPro"/>
</dbReference>
<dbReference type="Pfam" id="PF12746">
    <property type="entry name" value="GNAT_acetyltran"/>
    <property type="match status" value="1"/>
</dbReference>
<dbReference type="InterPro" id="IPR016181">
    <property type="entry name" value="Acyl_CoA_acyltransferase"/>
</dbReference>
<evidence type="ECO:0000313" key="3">
    <source>
        <dbReference type="Proteomes" id="UP000189761"/>
    </source>
</evidence>
<dbReference type="InterPro" id="IPR027365">
    <property type="entry name" value="GNAT_acetyltra_YdfB-like"/>
</dbReference>
<dbReference type="PANTHER" id="PTHR31143:SF2">
    <property type="entry name" value="FR47-LIKE DOMAIN-CONTAINING PROTEIN-RELATED"/>
    <property type="match status" value="1"/>
</dbReference>
<comment type="caution">
    <text evidence="2">The sequence shown here is derived from an EMBL/GenBank/DDBJ whole genome shotgun (WGS) entry which is preliminary data.</text>
</comment>
<dbReference type="Proteomes" id="UP000189761">
    <property type="component" value="Unassembled WGS sequence"/>
</dbReference>
<dbReference type="PANTHER" id="PTHR31143">
    <property type="match status" value="1"/>
</dbReference>
<evidence type="ECO:0000313" key="2">
    <source>
        <dbReference type="EMBL" id="OOP69373.1"/>
    </source>
</evidence>
<sequence>MIYELQIENYQLIKPLLAEYPVNPVIAGVIEGNNLGRIFVDHPQNPSAALVWAKNEMFYLIGNSDNKLFNSSLESLIFCQIKPEALAIGDDCFNLELYPFSKWERIIPRIFTHSLSIGERVPFEFDYNRYISRMLEKKVLPDGYQCQIISEELIKRDINDVMKKEILKFWDSVDSFFNKGIGVVITKEREIIGTCLSVFVSGSDFEIGINVYQTEHRGKGLATYMAERFLEICLEKGGRPHWTTENFRSDSIAIANKLGFRQLPNYRMFFLPF</sequence>